<protein>
    <submittedName>
        <fullName evidence="1">Uncharacterized protein</fullName>
    </submittedName>
</protein>
<reference evidence="1" key="1">
    <citation type="submission" date="2020-05" db="EMBL/GenBank/DDBJ databases">
        <title>Large-scale comparative analyses of tick genomes elucidate their genetic diversity and vector capacities.</title>
        <authorList>
            <person name="Jia N."/>
            <person name="Wang J."/>
            <person name="Shi W."/>
            <person name="Du L."/>
            <person name="Sun Y."/>
            <person name="Zhan W."/>
            <person name="Jiang J."/>
            <person name="Wang Q."/>
            <person name="Zhang B."/>
            <person name="Ji P."/>
            <person name="Sakyi L.B."/>
            <person name="Cui X."/>
            <person name="Yuan T."/>
            <person name="Jiang B."/>
            <person name="Yang W."/>
            <person name="Lam T.T.-Y."/>
            <person name="Chang Q."/>
            <person name="Ding S."/>
            <person name="Wang X."/>
            <person name="Zhu J."/>
            <person name="Ruan X."/>
            <person name="Zhao L."/>
            <person name="Wei J."/>
            <person name="Que T."/>
            <person name="Du C."/>
            <person name="Cheng J."/>
            <person name="Dai P."/>
            <person name="Han X."/>
            <person name="Huang E."/>
            <person name="Gao Y."/>
            <person name="Liu J."/>
            <person name="Shao H."/>
            <person name="Ye R."/>
            <person name="Li L."/>
            <person name="Wei W."/>
            <person name="Wang X."/>
            <person name="Wang C."/>
            <person name="Yang T."/>
            <person name="Huo Q."/>
            <person name="Li W."/>
            <person name="Guo W."/>
            <person name="Chen H."/>
            <person name="Zhou L."/>
            <person name="Ni X."/>
            <person name="Tian J."/>
            <person name="Zhou Y."/>
            <person name="Sheng Y."/>
            <person name="Liu T."/>
            <person name="Pan Y."/>
            <person name="Xia L."/>
            <person name="Li J."/>
            <person name="Zhao F."/>
            <person name="Cao W."/>
        </authorList>
    </citation>
    <scope>NUCLEOTIDE SEQUENCE</scope>
    <source>
        <strain evidence="1">Hyas-2018</strain>
    </source>
</reference>
<keyword evidence="2" id="KW-1185">Reference proteome</keyword>
<organism evidence="1 2">
    <name type="scientific">Hyalomma asiaticum</name>
    <name type="common">Tick</name>
    <dbReference type="NCBI Taxonomy" id="266040"/>
    <lineage>
        <taxon>Eukaryota</taxon>
        <taxon>Metazoa</taxon>
        <taxon>Ecdysozoa</taxon>
        <taxon>Arthropoda</taxon>
        <taxon>Chelicerata</taxon>
        <taxon>Arachnida</taxon>
        <taxon>Acari</taxon>
        <taxon>Parasitiformes</taxon>
        <taxon>Ixodida</taxon>
        <taxon>Ixodoidea</taxon>
        <taxon>Ixodidae</taxon>
        <taxon>Hyalomminae</taxon>
        <taxon>Hyalomma</taxon>
    </lineage>
</organism>
<evidence type="ECO:0000313" key="1">
    <source>
        <dbReference type="EMBL" id="KAH6939445.1"/>
    </source>
</evidence>
<sequence length="112" mass="12382">MRHNRRVYPDPPHSMTRREAALLRRAQTYSLMTPHIEHYVQGKDGSPSCVACGGFPDNSHVLWNCPGGHAAMGESLKHIPYQTKTCDPGGVAGLLPRHHEGTPQTFDTSRPV</sequence>
<dbReference type="EMBL" id="CM023482">
    <property type="protein sequence ID" value="KAH6939445.1"/>
    <property type="molecule type" value="Genomic_DNA"/>
</dbReference>
<evidence type="ECO:0000313" key="2">
    <source>
        <dbReference type="Proteomes" id="UP000821845"/>
    </source>
</evidence>
<comment type="caution">
    <text evidence="1">The sequence shown here is derived from an EMBL/GenBank/DDBJ whole genome shotgun (WGS) entry which is preliminary data.</text>
</comment>
<accession>A0ACB7SXM2</accession>
<proteinExistence type="predicted"/>
<name>A0ACB7SXM2_HYAAI</name>
<dbReference type="Proteomes" id="UP000821845">
    <property type="component" value="Chromosome 2"/>
</dbReference>
<gene>
    <name evidence="1" type="ORF">HPB50_018289</name>
</gene>